<organism evidence="1 2">
    <name type="scientific">Neorhodopirellula pilleata</name>
    <dbReference type="NCBI Taxonomy" id="2714738"/>
    <lineage>
        <taxon>Bacteria</taxon>
        <taxon>Pseudomonadati</taxon>
        <taxon>Planctomycetota</taxon>
        <taxon>Planctomycetia</taxon>
        <taxon>Pirellulales</taxon>
        <taxon>Pirellulaceae</taxon>
        <taxon>Neorhodopirellula</taxon>
    </lineage>
</organism>
<comment type="caution">
    <text evidence="1">The sequence shown here is derived from an EMBL/GenBank/DDBJ whole genome shotgun (WGS) entry which is preliminary data.</text>
</comment>
<gene>
    <name evidence="1" type="ORF">Pla100_19100</name>
</gene>
<dbReference type="AlphaFoldDB" id="A0A5C6AFJ6"/>
<keyword evidence="2" id="KW-1185">Reference proteome</keyword>
<sequence>MDEGGAFARAQSALRDGFGFDEGAKFIVGGGGFDRFVVPEKVPPREAAQI</sequence>
<name>A0A5C6AFJ6_9BACT</name>
<proteinExistence type="predicted"/>
<accession>A0A5C6AFJ6</accession>
<reference evidence="1 2" key="1">
    <citation type="submission" date="2019-02" db="EMBL/GenBank/DDBJ databases">
        <title>Deep-cultivation of Planctomycetes and their phenomic and genomic characterization uncovers novel biology.</title>
        <authorList>
            <person name="Wiegand S."/>
            <person name="Jogler M."/>
            <person name="Boedeker C."/>
            <person name="Pinto D."/>
            <person name="Vollmers J."/>
            <person name="Rivas-Marin E."/>
            <person name="Kohn T."/>
            <person name="Peeters S.H."/>
            <person name="Heuer A."/>
            <person name="Rast P."/>
            <person name="Oberbeckmann S."/>
            <person name="Bunk B."/>
            <person name="Jeske O."/>
            <person name="Meyerdierks A."/>
            <person name="Storesund J.E."/>
            <person name="Kallscheuer N."/>
            <person name="Luecker S."/>
            <person name="Lage O.M."/>
            <person name="Pohl T."/>
            <person name="Merkel B.J."/>
            <person name="Hornburger P."/>
            <person name="Mueller R.-W."/>
            <person name="Bruemmer F."/>
            <person name="Labrenz M."/>
            <person name="Spormann A.M."/>
            <person name="Op Den Camp H."/>
            <person name="Overmann J."/>
            <person name="Amann R."/>
            <person name="Jetten M.S.M."/>
            <person name="Mascher T."/>
            <person name="Medema M.H."/>
            <person name="Devos D.P."/>
            <person name="Kaster A.-K."/>
            <person name="Ovreas L."/>
            <person name="Rohde M."/>
            <person name="Galperin M.Y."/>
            <person name="Jogler C."/>
        </authorList>
    </citation>
    <scope>NUCLEOTIDE SEQUENCE [LARGE SCALE GENOMIC DNA]</scope>
    <source>
        <strain evidence="1 2">Pla100</strain>
    </source>
</reference>
<dbReference type="Proteomes" id="UP000316213">
    <property type="component" value="Unassembled WGS sequence"/>
</dbReference>
<evidence type="ECO:0000313" key="2">
    <source>
        <dbReference type="Proteomes" id="UP000316213"/>
    </source>
</evidence>
<evidence type="ECO:0000313" key="1">
    <source>
        <dbReference type="EMBL" id="TWT98744.1"/>
    </source>
</evidence>
<dbReference type="EMBL" id="SJPM01000003">
    <property type="protein sequence ID" value="TWT98744.1"/>
    <property type="molecule type" value="Genomic_DNA"/>
</dbReference>
<protein>
    <submittedName>
        <fullName evidence="1">Uncharacterized protein</fullName>
    </submittedName>
</protein>